<dbReference type="AlphaFoldDB" id="F2UKM3"/>
<feature type="compositionally biased region" description="Polar residues" evidence="1">
    <location>
        <begin position="268"/>
        <end position="277"/>
    </location>
</feature>
<name>F2UKM3_SALR5</name>
<sequence>MTAAPVTCAFLARAASLLLAEGGGAEMARHMLAPLGHMVEESAEKDEESASKSKAAKKNKKKGKKHQQQSGGGGGDGGAKEHTRTGWLSASIPAPTPSPTPAPARALVSTVGRETMASSRGDNSDAGASTTAQLFAAMSAKGDCALHGDAKQQFCQRCGSVFAAHPPRCVRARRRHQATPVVKVVCSQCGMRCWQGRAPRTARRILRRGNKAAAASVKLAAAKGTHAPATTGASNNGQLQAGAAALQHDPSVTHPSPADKPTPRSEQRQQQPVSSKAATKKDRKRQERNKQKLALKQLLGQAVAKEQQQQGGKNGKGKNKKKKKKKGGGGGQGLTLADVLQSC</sequence>
<evidence type="ECO:0000313" key="4">
    <source>
        <dbReference type="Proteomes" id="UP000007799"/>
    </source>
</evidence>
<evidence type="ECO:0000256" key="2">
    <source>
        <dbReference type="SAM" id="SignalP"/>
    </source>
</evidence>
<dbReference type="GeneID" id="16070866"/>
<protein>
    <submittedName>
        <fullName evidence="3">Uncharacterized protein</fullName>
    </submittedName>
</protein>
<accession>F2UKM3</accession>
<dbReference type="Proteomes" id="UP000007799">
    <property type="component" value="Unassembled WGS sequence"/>
</dbReference>
<keyword evidence="4" id="KW-1185">Reference proteome</keyword>
<feature type="signal peptide" evidence="2">
    <location>
        <begin position="1"/>
        <end position="20"/>
    </location>
</feature>
<feature type="region of interest" description="Disordered" evidence="1">
    <location>
        <begin position="244"/>
        <end position="343"/>
    </location>
</feature>
<reference evidence="3" key="1">
    <citation type="submission" date="2009-08" db="EMBL/GenBank/DDBJ databases">
        <title>Annotation of Salpingoeca rosetta.</title>
        <authorList>
            <consortium name="The Broad Institute Genome Sequencing Platform"/>
            <person name="Russ C."/>
            <person name="Cuomo C."/>
            <person name="Burger G."/>
            <person name="Gray M.W."/>
            <person name="Holland P.W.H."/>
            <person name="King N."/>
            <person name="Lang F.B.F."/>
            <person name="Roger A.J."/>
            <person name="Ruiz-Trillo I."/>
            <person name="Young S.K."/>
            <person name="Zeng Q."/>
            <person name="Gargeya S."/>
            <person name="Alvarado L."/>
            <person name="Berlin A."/>
            <person name="Chapman S.B."/>
            <person name="Chen Z."/>
            <person name="Freedman E."/>
            <person name="Gellesch M."/>
            <person name="Goldberg J."/>
            <person name="Griggs A."/>
            <person name="Gujja S."/>
            <person name="Heilman E."/>
            <person name="Heiman D."/>
            <person name="Howarth C."/>
            <person name="Mehta T."/>
            <person name="Neiman D."/>
            <person name="Pearson M."/>
            <person name="Roberts A."/>
            <person name="Saif S."/>
            <person name="Shea T."/>
            <person name="Shenoy N."/>
            <person name="Sisk P."/>
            <person name="Stolte C."/>
            <person name="Sykes S."/>
            <person name="White J."/>
            <person name="Yandava C."/>
            <person name="Haas B."/>
            <person name="Nusbaum C."/>
            <person name="Birren B."/>
        </authorList>
    </citation>
    <scope>NUCLEOTIDE SEQUENCE [LARGE SCALE GENOMIC DNA]</scope>
    <source>
        <strain evidence="3">ATCC 50818</strain>
    </source>
</reference>
<proteinExistence type="predicted"/>
<dbReference type="RefSeq" id="XP_004990148.1">
    <property type="nucleotide sequence ID" value="XM_004990091.1"/>
</dbReference>
<feature type="chain" id="PRO_5003287776" evidence="2">
    <location>
        <begin position="21"/>
        <end position="343"/>
    </location>
</feature>
<dbReference type="KEGG" id="sre:PTSG_08764"/>
<feature type="compositionally biased region" description="Basic residues" evidence="1">
    <location>
        <begin position="315"/>
        <end position="327"/>
    </location>
</feature>
<feature type="compositionally biased region" description="Low complexity" evidence="1">
    <location>
        <begin position="294"/>
        <end position="311"/>
    </location>
</feature>
<feature type="region of interest" description="Disordered" evidence="1">
    <location>
        <begin position="40"/>
        <end position="83"/>
    </location>
</feature>
<keyword evidence="2" id="KW-0732">Signal</keyword>
<dbReference type="InParanoid" id="F2UKM3"/>
<feature type="compositionally biased region" description="Basic residues" evidence="1">
    <location>
        <begin position="54"/>
        <end position="67"/>
    </location>
</feature>
<dbReference type="EMBL" id="GL832979">
    <property type="protein sequence ID" value="EGD77672.1"/>
    <property type="molecule type" value="Genomic_DNA"/>
</dbReference>
<evidence type="ECO:0000256" key="1">
    <source>
        <dbReference type="SAM" id="MobiDB-lite"/>
    </source>
</evidence>
<evidence type="ECO:0000313" key="3">
    <source>
        <dbReference type="EMBL" id="EGD77672.1"/>
    </source>
</evidence>
<organism evidence="4">
    <name type="scientific">Salpingoeca rosetta (strain ATCC 50818 / BSB-021)</name>
    <dbReference type="NCBI Taxonomy" id="946362"/>
    <lineage>
        <taxon>Eukaryota</taxon>
        <taxon>Choanoflagellata</taxon>
        <taxon>Craspedida</taxon>
        <taxon>Salpingoecidae</taxon>
        <taxon>Salpingoeca</taxon>
    </lineage>
</organism>
<gene>
    <name evidence="3" type="ORF">PTSG_08764</name>
</gene>